<evidence type="ECO:0000313" key="12">
    <source>
        <dbReference type="EMBL" id="OLN26875.1"/>
    </source>
</evidence>
<keyword evidence="13" id="KW-1185">Reference proteome</keyword>
<sequence length="232" mass="26538">MNEKKAKILVVEDEESIRRFITLNLSAAGYQVGEAETGEEALSMLKTFIPELVVLDLMLPGISGLEVCQQIRDIMPETLVIMLTARGQDTDKILGLELGADDYMVKPFNPFELIARIKAVLRRRAGLKEPKQILSCRELCLDITSNNFFKNDLEIELTPTEFALLKVFMENPGRALKRNEMLNAVWGEDYFGDTKTLDVHIRRLREKIEDLPSQPNYIKTVWGSGYRWQQES</sequence>
<evidence type="ECO:0000259" key="10">
    <source>
        <dbReference type="PROSITE" id="PS50110"/>
    </source>
</evidence>
<evidence type="ECO:0000256" key="1">
    <source>
        <dbReference type="ARBA" id="ARBA00018672"/>
    </source>
</evidence>
<dbReference type="SMART" id="SM00862">
    <property type="entry name" value="Trans_reg_C"/>
    <property type="match status" value="1"/>
</dbReference>
<dbReference type="SMART" id="SM00448">
    <property type="entry name" value="REC"/>
    <property type="match status" value="1"/>
</dbReference>
<evidence type="ECO:0000256" key="2">
    <source>
        <dbReference type="ARBA" id="ARBA00022553"/>
    </source>
</evidence>
<evidence type="ECO:0000256" key="3">
    <source>
        <dbReference type="ARBA" id="ARBA00023012"/>
    </source>
</evidence>
<feature type="DNA-binding region" description="OmpR/PhoB-type" evidence="9">
    <location>
        <begin position="131"/>
        <end position="230"/>
    </location>
</feature>
<dbReference type="PROSITE" id="PS50110">
    <property type="entry name" value="RESPONSE_REGULATORY"/>
    <property type="match status" value="1"/>
</dbReference>
<evidence type="ECO:0000256" key="9">
    <source>
        <dbReference type="PROSITE-ProRule" id="PRU01091"/>
    </source>
</evidence>
<dbReference type="SUPFAM" id="SSF52172">
    <property type="entry name" value="CheY-like"/>
    <property type="match status" value="1"/>
</dbReference>
<keyword evidence="4" id="KW-0805">Transcription regulation</keyword>
<dbReference type="InterPro" id="IPR001789">
    <property type="entry name" value="Sig_transdc_resp-reg_receiver"/>
</dbReference>
<dbReference type="OrthoDB" id="9790454at2"/>
<dbReference type="RefSeq" id="WP_075367085.1">
    <property type="nucleotide sequence ID" value="NZ_MLBF01000067.1"/>
</dbReference>
<dbReference type="GO" id="GO:0032993">
    <property type="term" value="C:protein-DNA complex"/>
    <property type="evidence" value="ECO:0007669"/>
    <property type="project" value="TreeGrafter"/>
</dbReference>
<keyword evidence="2 8" id="KW-0597">Phosphoprotein</keyword>
<dbReference type="InterPro" id="IPR001867">
    <property type="entry name" value="OmpR/PhoB-type_DNA-bd"/>
</dbReference>
<evidence type="ECO:0000256" key="7">
    <source>
        <dbReference type="ARBA" id="ARBA00024867"/>
    </source>
</evidence>
<organism evidence="12 13">
    <name type="scientific">Desulfosporosinus metallidurans</name>
    <dbReference type="NCBI Taxonomy" id="1888891"/>
    <lineage>
        <taxon>Bacteria</taxon>
        <taxon>Bacillati</taxon>
        <taxon>Bacillota</taxon>
        <taxon>Clostridia</taxon>
        <taxon>Eubacteriales</taxon>
        <taxon>Desulfitobacteriaceae</taxon>
        <taxon>Desulfosporosinus</taxon>
    </lineage>
</organism>
<dbReference type="Pfam" id="PF00072">
    <property type="entry name" value="Response_reg"/>
    <property type="match status" value="1"/>
</dbReference>
<dbReference type="AlphaFoldDB" id="A0A1Q8QHT4"/>
<dbReference type="PROSITE" id="PS51755">
    <property type="entry name" value="OMPR_PHOB"/>
    <property type="match status" value="1"/>
</dbReference>
<evidence type="ECO:0000256" key="4">
    <source>
        <dbReference type="ARBA" id="ARBA00023015"/>
    </source>
</evidence>
<dbReference type="Gene3D" id="3.40.50.2300">
    <property type="match status" value="1"/>
</dbReference>
<dbReference type="GO" id="GO:0000976">
    <property type="term" value="F:transcription cis-regulatory region binding"/>
    <property type="evidence" value="ECO:0007669"/>
    <property type="project" value="TreeGrafter"/>
</dbReference>
<proteinExistence type="predicted"/>
<accession>A0A1Q8QHT4</accession>
<feature type="domain" description="OmpR/PhoB-type" evidence="11">
    <location>
        <begin position="131"/>
        <end position="230"/>
    </location>
</feature>
<dbReference type="FunFam" id="3.40.50.2300:FF:000001">
    <property type="entry name" value="DNA-binding response regulator PhoB"/>
    <property type="match status" value="1"/>
</dbReference>
<comment type="caution">
    <text evidence="12">The sequence shown here is derived from an EMBL/GenBank/DDBJ whole genome shotgun (WGS) entry which is preliminary data.</text>
</comment>
<dbReference type="InterPro" id="IPR036388">
    <property type="entry name" value="WH-like_DNA-bd_sf"/>
</dbReference>
<dbReference type="STRING" id="1888891.DSOL_4787"/>
<feature type="modified residue" description="4-aspartylphosphate" evidence="8">
    <location>
        <position position="56"/>
    </location>
</feature>
<dbReference type="GO" id="GO:0005829">
    <property type="term" value="C:cytosol"/>
    <property type="evidence" value="ECO:0007669"/>
    <property type="project" value="TreeGrafter"/>
</dbReference>
<keyword evidence="5 9" id="KW-0238">DNA-binding</keyword>
<evidence type="ECO:0000256" key="8">
    <source>
        <dbReference type="PROSITE-ProRule" id="PRU00169"/>
    </source>
</evidence>
<feature type="domain" description="Response regulatory" evidence="10">
    <location>
        <begin position="7"/>
        <end position="121"/>
    </location>
</feature>
<dbReference type="InterPro" id="IPR016032">
    <property type="entry name" value="Sig_transdc_resp-reg_C-effctor"/>
</dbReference>
<dbReference type="CDD" id="cd00383">
    <property type="entry name" value="trans_reg_C"/>
    <property type="match status" value="1"/>
</dbReference>
<dbReference type="EMBL" id="MLBF01000067">
    <property type="protein sequence ID" value="OLN26875.1"/>
    <property type="molecule type" value="Genomic_DNA"/>
</dbReference>
<dbReference type="FunFam" id="1.10.10.10:FF:000018">
    <property type="entry name" value="DNA-binding response regulator ResD"/>
    <property type="match status" value="1"/>
</dbReference>
<keyword evidence="6" id="KW-0804">Transcription</keyword>
<evidence type="ECO:0000256" key="5">
    <source>
        <dbReference type="ARBA" id="ARBA00023125"/>
    </source>
</evidence>
<evidence type="ECO:0000259" key="11">
    <source>
        <dbReference type="PROSITE" id="PS51755"/>
    </source>
</evidence>
<name>A0A1Q8QHT4_9FIRM</name>
<gene>
    <name evidence="12" type="ORF">DSOL_4787</name>
</gene>
<dbReference type="PANTHER" id="PTHR48111:SF54">
    <property type="entry name" value="STAGE 0 SPORULATION PROTEIN A HOMOLOG"/>
    <property type="match status" value="1"/>
</dbReference>
<comment type="function">
    <text evidence="7">May play the central regulatory role in sporulation. It may be an element of the effector pathway responsible for the activation of sporulation genes in response to nutritional stress. Spo0A may act in concert with spo0H (a sigma factor) to control the expression of some genes that are critical to the sporulation process.</text>
</comment>
<dbReference type="Proteomes" id="UP000186102">
    <property type="component" value="Unassembled WGS sequence"/>
</dbReference>
<dbReference type="Gene3D" id="6.10.250.690">
    <property type="match status" value="1"/>
</dbReference>
<dbReference type="InterPro" id="IPR039420">
    <property type="entry name" value="WalR-like"/>
</dbReference>
<dbReference type="SUPFAM" id="SSF46894">
    <property type="entry name" value="C-terminal effector domain of the bipartite response regulators"/>
    <property type="match status" value="1"/>
</dbReference>
<keyword evidence="3" id="KW-0902">Two-component regulatory system</keyword>
<dbReference type="PANTHER" id="PTHR48111">
    <property type="entry name" value="REGULATOR OF RPOS"/>
    <property type="match status" value="1"/>
</dbReference>
<dbReference type="Gene3D" id="1.10.10.10">
    <property type="entry name" value="Winged helix-like DNA-binding domain superfamily/Winged helix DNA-binding domain"/>
    <property type="match status" value="1"/>
</dbReference>
<evidence type="ECO:0000256" key="6">
    <source>
        <dbReference type="ARBA" id="ARBA00023163"/>
    </source>
</evidence>
<dbReference type="InterPro" id="IPR011006">
    <property type="entry name" value="CheY-like_superfamily"/>
</dbReference>
<dbReference type="GO" id="GO:0000156">
    <property type="term" value="F:phosphorelay response regulator activity"/>
    <property type="evidence" value="ECO:0007669"/>
    <property type="project" value="TreeGrafter"/>
</dbReference>
<reference evidence="12 13" key="1">
    <citation type="submission" date="2016-09" db="EMBL/GenBank/DDBJ databases">
        <title>Complete genome of Desulfosporosinus sp. OL.</title>
        <authorList>
            <person name="Mardanov A."/>
            <person name="Beletsky A."/>
            <person name="Panova A."/>
            <person name="Karnachuk O."/>
            <person name="Ravin N."/>
        </authorList>
    </citation>
    <scope>NUCLEOTIDE SEQUENCE [LARGE SCALE GENOMIC DNA]</scope>
    <source>
        <strain evidence="12 13">OL</strain>
    </source>
</reference>
<evidence type="ECO:0000313" key="13">
    <source>
        <dbReference type="Proteomes" id="UP000186102"/>
    </source>
</evidence>
<dbReference type="Pfam" id="PF00486">
    <property type="entry name" value="Trans_reg_C"/>
    <property type="match status" value="1"/>
</dbReference>
<dbReference type="GO" id="GO:0006355">
    <property type="term" value="P:regulation of DNA-templated transcription"/>
    <property type="evidence" value="ECO:0007669"/>
    <property type="project" value="InterPro"/>
</dbReference>
<protein>
    <recommendedName>
        <fullName evidence="1">Stage 0 sporulation protein A homolog</fullName>
    </recommendedName>
</protein>